<accession>A0ABS5KLN2</accession>
<sequence length="144" mass="15186">MARRTGASARTLALTKAQEAVAQRDAERIKREKQVEAALADFYQAQGEVERIHVTAEVAAVPFEAIICESVRSLDRLGETRPGIAGLTGLPLSRVRDCLSGVASNAPVVSCVDEPDRRGHPVADAAALGEQAPATMPVVRSGAD</sequence>
<keyword evidence="2" id="KW-1185">Reference proteome</keyword>
<gene>
    <name evidence="1" type="ORF">KGQ19_08730</name>
</gene>
<evidence type="ECO:0000313" key="1">
    <source>
        <dbReference type="EMBL" id="MBS2546952.1"/>
    </source>
</evidence>
<dbReference type="Proteomes" id="UP000730482">
    <property type="component" value="Unassembled WGS sequence"/>
</dbReference>
<protein>
    <submittedName>
        <fullName evidence="1">Uncharacterized protein</fullName>
    </submittedName>
</protein>
<reference evidence="1 2" key="1">
    <citation type="submission" date="2020-02" db="EMBL/GenBank/DDBJ databases">
        <title>Acidophilic actinobacteria isolated from forest soil.</title>
        <authorList>
            <person name="Golinska P."/>
        </authorList>
    </citation>
    <scope>NUCLEOTIDE SEQUENCE [LARGE SCALE GENOMIC DNA]</scope>
    <source>
        <strain evidence="1 2">NL8</strain>
    </source>
</reference>
<comment type="caution">
    <text evidence="1">The sequence shown here is derived from an EMBL/GenBank/DDBJ whole genome shotgun (WGS) entry which is preliminary data.</text>
</comment>
<evidence type="ECO:0000313" key="2">
    <source>
        <dbReference type="Proteomes" id="UP000730482"/>
    </source>
</evidence>
<proteinExistence type="predicted"/>
<organism evidence="1 2">
    <name type="scientific">Catenulispora pinistramenti</name>
    <dbReference type="NCBI Taxonomy" id="2705254"/>
    <lineage>
        <taxon>Bacteria</taxon>
        <taxon>Bacillati</taxon>
        <taxon>Actinomycetota</taxon>
        <taxon>Actinomycetes</taxon>
        <taxon>Catenulisporales</taxon>
        <taxon>Catenulisporaceae</taxon>
        <taxon>Catenulispora</taxon>
    </lineage>
</organism>
<dbReference type="RefSeq" id="WP_212008560.1">
    <property type="nucleotide sequence ID" value="NZ_JAAFYZ010000020.1"/>
</dbReference>
<dbReference type="EMBL" id="JAAFYZ010000020">
    <property type="protein sequence ID" value="MBS2546952.1"/>
    <property type="molecule type" value="Genomic_DNA"/>
</dbReference>
<name>A0ABS5KLN2_9ACTN</name>